<protein>
    <submittedName>
        <fullName evidence="2">Phage terminase small subunit P27 family</fullName>
    </submittedName>
</protein>
<dbReference type="NCBIfam" id="TIGR01558">
    <property type="entry name" value="sm_term_P27"/>
    <property type="match status" value="1"/>
</dbReference>
<reference evidence="2 3" key="1">
    <citation type="submission" date="2019-06" db="EMBL/GenBank/DDBJ databases">
        <title>Whole geneome sequnce of Mycobacteroides chelonae M77 isolated from bovine milk from Meghalaya, India.</title>
        <authorList>
            <person name="Vise E."/>
            <person name="Das S."/>
            <person name="Garg A."/>
            <person name="Ghatak S."/>
            <person name="Shakuntala I."/>
            <person name="Milton A.A.P."/>
            <person name="Karam A."/>
            <person name="Sanjukta R."/>
            <person name="Puro K."/>
            <person name="Sen A."/>
        </authorList>
    </citation>
    <scope>NUCLEOTIDE SEQUENCE [LARGE SCALE GENOMIC DNA]</scope>
    <source>
        <strain evidence="2 3">M77</strain>
    </source>
</reference>
<evidence type="ECO:0000313" key="2">
    <source>
        <dbReference type="EMBL" id="QDF71879.1"/>
    </source>
</evidence>
<dbReference type="Pfam" id="PF05119">
    <property type="entry name" value="Terminase_4"/>
    <property type="match status" value="1"/>
</dbReference>
<sequence length="156" mass="17180">MGRPASPAKLLLLHGRGEGKDSAGRPVAPPPNFKREAPEPPEWLSLEAREEWNRVAPGLQRLDLLKPEDRAILVAYCETWDTYMTAVLKVRADGMTIVNPETGLERQSPVVKIMQEAGRDLLRYAREFGLTPAAERAISSAASSDEDDENPFASGQ</sequence>
<evidence type="ECO:0000256" key="1">
    <source>
        <dbReference type="SAM" id="MobiDB-lite"/>
    </source>
</evidence>
<evidence type="ECO:0000313" key="3">
    <source>
        <dbReference type="Proteomes" id="UP000317728"/>
    </source>
</evidence>
<name>A0AB73U4C4_MYCCH</name>
<gene>
    <name evidence="2" type="ORF">FJK96_18110</name>
</gene>
<dbReference type="Proteomes" id="UP000317728">
    <property type="component" value="Chromosome"/>
</dbReference>
<accession>A0AB73U4C4</accession>
<proteinExistence type="predicted"/>
<organism evidence="2 3">
    <name type="scientific">Mycobacteroides chelonae</name>
    <name type="common">Mycobacterium chelonae</name>
    <dbReference type="NCBI Taxonomy" id="1774"/>
    <lineage>
        <taxon>Bacteria</taxon>
        <taxon>Bacillati</taxon>
        <taxon>Actinomycetota</taxon>
        <taxon>Actinomycetes</taxon>
        <taxon>Mycobacteriales</taxon>
        <taxon>Mycobacteriaceae</taxon>
        <taxon>Mycobacteroides</taxon>
    </lineage>
</organism>
<dbReference type="EMBL" id="CP041150">
    <property type="protein sequence ID" value="QDF71879.1"/>
    <property type="molecule type" value="Genomic_DNA"/>
</dbReference>
<feature type="region of interest" description="Disordered" evidence="1">
    <location>
        <begin position="136"/>
        <end position="156"/>
    </location>
</feature>
<dbReference type="RefSeq" id="WP_075908168.1">
    <property type="nucleotide sequence ID" value="NZ_CP041150.1"/>
</dbReference>
<feature type="region of interest" description="Disordered" evidence="1">
    <location>
        <begin position="1"/>
        <end position="40"/>
    </location>
</feature>
<dbReference type="InterPro" id="IPR006448">
    <property type="entry name" value="Phage_term_ssu_P27"/>
</dbReference>
<dbReference type="AlphaFoldDB" id="A0AB73U4C4"/>